<keyword evidence="1" id="KW-0732">Signal</keyword>
<evidence type="ECO:0008006" key="4">
    <source>
        <dbReference type="Google" id="ProtNLM"/>
    </source>
</evidence>
<feature type="chain" id="PRO_5041216229" description="Autotransporter domain-containing protein" evidence="1">
    <location>
        <begin position="23"/>
        <end position="369"/>
    </location>
</feature>
<protein>
    <recommendedName>
        <fullName evidence="4">Autotransporter domain-containing protein</fullName>
    </recommendedName>
</protein>
<evidence type="ECO:0000313" key="3">
    <source>
        <dbReference type="Proteomes" id="UP001238179"/>
    </source>
</evidence>
<keyword evidence="3" id="KW-1185">Reference proteome</keyword>
<accession>A0AA48GVQ5</accession>
<name>A0AA48GVQ5_9BACT</name>
<dbReference type="KEGG" id="msil:METEAL_41160"/>
<dbReference type="Proteomes" id="UP001238179">
    <property type="component" value="Chromosome"/>
</dbReference>
<evidence type="ECO:0000313" key="2">
    <source>
        <dbReference type="EMBL" id="BDU74942.1"/>
    </source>
</evidence>
<organism evidence="2 3">
    <name type="scientific">Mesoterricola silvestris</name>
    <dbReference type="NCBI Taxonomy" id="2927979"/>
    <lineage>
        <taxon>Bacteria</taxon>
        <taxon>Pseudomonadati</taxon>
        <taxon>Acidobacteriota</taxon>
        <taxon>Holophagae</taxon>
        <taxon>Holophagales</taxon>
        <taxon>Holophagaceae</taxon>
        <taxon>Mesoterricola</taxon>
    </lineage>
</organism>
<proteinExistence type="predicted"/>
<dbReference type="RefSeq" id="WP_316413623.1">
    <property type="nucleotide sequence ID" value="NZ_AP027080.1"/>
</dbReference>
<gene>
    <name evidence="2" type="ORF">METEAL_41160</name>
</gene>
<evidence type="ECO:0000256" key="1">
    <source>
        <dbReference type="SAM" id="SignalP"/>
    </source>
</evidence>
<dbReference type="EMBL" id="AP027080">
    <property type="protein sequence ID" value="BDU74942.1"/>
    <property type="molecule type" value="Genomic_DNA"/>
</dbReference>
<dbReference type="AlphaFoldDB" id="A0AA48GVQ5"/>
<reference evidence="3" key="1">
    <citation type="journal article" date="2023" name="Int. J. Syst. Evol. Microbiol.">
        <title>Mesoterricola silvestris gen. nov., sp. nov., Mesoterricola sediminis sp. nov., Geothrix oryzae sp. nov., Geothrix edaphica sp. nov., Geothrix rubra sp. nov., and Geothrix limicola sp. nov., six novel members of Acidobacteriota isolated from soils.</title>
        <authorList>
            <person name="Itoh H."/>
            <person name="Sugisawa Y."/>
            <person name="Mise K."/>
            <person name="Xu Z."/>
            <person name="Kuniyasu M."/>
            <person name="Ushijima N."/>
            <person name="Kawano K."/>
            <person name="Kobayashi E."/>
            <person name="Shiratori Y."/>
            <person name="Masuda Y."/>
            <person name="Senoo K."/>
        </authorList>
    </citation>
    <scope>NUCLEOTIDE SEQUENCE [LARGE SCALE GENOMIC DNA]</scope>
    <source>
        <strain evidence="3">W79</strain>
    </source>
</reference>
<feature type="signal peptide" evidence="1">
    <location>
        <begin position="1"/>
        <end position="22"/>
    </location>
</feature>
<sequence>MTTPRILIRTALAVTAAALPMAAQTPLFNDAPAFGGSKVFSEGINPLGNPARFDRAPAGWYLGYVDGDQRAQDNRSLFQDTTSADAAVVTSALGKLKDAPWVQRTRAYGLVGTREATNFGFTREEFHSATARPDLDPAHLSTASALQDNASYVDGRRAIVNRVHFGGGALASGTAAGFNLRVEQWSLGMTAPYLNQLPPGVYTFAPGGAFPYRYAADDLALGYSTTDRKSLMVALDAGFTTELAQGLRLGVTADQLNGKRLWDVTMNPQYRGALQIDMGVNTQLTLESDINGAMRMPFPVKQQSSSASLRYQVSPSVVFLVGGERRKIGDASVTRVGATLQMRTPRMFIAVGFQAGQDKPLKGLALMVN</sequence>